<dbReference type="NCBIfam" id="TIGR00151">
    <property type="entry name" value="ispF"/>
    <property type="match status" value="1"/>
</dbReference>
<dbReference type="CDD" id="cd00554">
    <property type="entry name" value="MECDP_synthase"/>
    <property type="match status" value="1"/>
</dbReference>
<evidence type="ECO:0000256" key="8">
    <source>
        <dbReference type="ARBA" id="ARBA00022679"/>
    </source>
</evidence>
<comment type="pathway">
    <text evidence="5 14">Isoprenoid biosynthesis; isopentenyl diphosphate biosynthesis via DXP pathway; isopentenyl diphosphate from 1-deoxy-D-xylulose 5-phosphate: step 2/6.</text>
</comment>
<feature type="site" description="Transition state stabilizer" evidence="14">
    <location>
        <position position="274"/>
    </location>
</feature>
<feature type="binding site" evidence="14">
    <location>
        <position position="248"/>
    </location>
    <ligand>
        <name>a divalent metal cation</name>
        <dbReference type="ChEBI" id="CHEBI:60240"/>
    </ligand>
</feature>
<evidence type="ECO:0000256" key="2">
    <source>
        <dbReference type="ARBA" id="ARBA00001282"/>
    </source>
</evidence>
<evidence type="ECO:0000256" key="11">
    <source>
        <dbReference type="ARBA" id="ARBA00023229"/>
    </source>
</evidence>
<feature type="binding site" evidence="14">
    <location>
        <position position="282"/>
    </location>
    <ligand>
        <name>a divalent metal cation</name>
        <dbReference type="ChEBI" id="CHEBI:60240"/>
    </ligand>
</feature>
<comment type="similarity">
    <text evidence="7">Belongs to the IspD/TarI cytidylyltransferase family. IspD subfamily.</text>
</comment>
<dbReference type="NCBIfam" id="TIGR00453">
    <property type="entry name" value="ispD"/>
    <property type="match status" value="1"/>
</dbReference>
<dbReference type="Pfam" id="PF02542">
    <property type="entry name" value="YgbB"/>
    <property type="match status" value="1"/>
</dbReference>
<evidence type="ECO:0000259" key="15">
    <source>
        <dbReference type="Pfam" id="PF02542"/>
    </source>
</evidence>
<dbReference type="InterPro" id="IPR018294">
    <property type="entry name" value="ISPD_synthase_CS"/>
</dbReference>
<accession>A0ABX0X1P1</accession>
<feature type="binding site" evidence="14">
    <location>
        <begin position="296"/>
        <end position="298"/>
    </location>
    <ligand>
        <name>4-CDP-2-C-methyl-D-erythritol 2-phosphate</name>
        <dbReference type="ChEBI" id="CHEBI:57919"/>
    </ligand>
</feature>
<evidence type="ECO:0000256" key="13">
    <source>
        <dbReference type="ARBA" id="ARBA00023268"/>
    </source>
</evidence>
<evidence type="ECO:0000256" key="14">
    <source>
        <dbReference type="HAMAP-Rule" id="MF_01520"/>
    </source>
</evidence>
<keyword evidence="9 14" id="KW-0548">Nucleotidyltransferase</keyword>
<dbReference type="CDD" id="cd02516">
    <property type="entry name" value="CDP-ME_synthetase"/>
    <property type="match status" value="1"/>
</dbReference>
<evidence type="ECO:0000256" key="6">
    <source>
        <dbReference type="ARBA" id="ARBA00008480"/>
    </source>
</evidence>
<evidence type="ECO:0000256" key="9">
    <source>
        <dbReference type="ARBA" id="ARBA00022695"/>
    </source>
</evidence>
<dbReference type="HAMAP" id="MF_00107">
    <property type="entry name" value="IspF"/>
    <property type="match status" value="1"/>
</dbReference>
<dbReference type="PANTHER" id="PTHR43181:SF1">
    <property type="entry name" value="2-C-METHYL-D-ERYTHRITOL 2,4-CYCLODIPHOSPHATE SYNTHASE, CHLOROPLASTIC"/>
    <property type="match status" value="1"/>
</dbReference>
<dbReference type="SUPFAM" id="SSF69765">
    <property type="entry name" value="IpsF-like"/>
    <property type="match status" value="1"/>
</dbReference>
<dbReference type="Gene3D" id="3.90.550.10">
    <property type="entry name" value="Spore Coat Polysaccharide Biosynthesis Protein SpsA, Chain A"/>
    <property type="match status" value="1"/>
</dbReference>
<dbReference type="EC" id="2.7.7.60" evidence="14"/>
<comment type="catalytic activity">
    <reaction evidence="2 14">
        <text>2-C-methyl-D-erythritol 4-phosphate + CTP + H(+) = 4-CDP-2-C-methyl-D-erythritol + diphosphate</text>
        <dbReference type="Rhea" id="RHEA:13429"/>
        <dbReference type="ChEBI" id="CHEBI:15378"/>
        <dbReference type="ChEBI" id="CHEBI:33019"/>
        <dbReference type="ChEBI" id="CHEBI:37563"/>
        <dbReference type="ChEBI" id="CHEBI:57823"/>
        <dbReference type="ChEBI" id="CHEBI:58262"/>
        <dbReference type="EC" id="2.7.7.60"/>
    </reaction>
</comment>
<feature type="binding site" evidence="14">
    <location>
        <begin position="274"/>
        <end position="275"/>
    </location>
    <ligand>
        <name>4-CDP-2-C-methyl-D-erythritol 2-phosphate</name>
        <dbReference type="ChEBI" id="CHEBI:57919"/>
    </ligand>
</feature>
<dbReference type="PROSITE" id="PS01350">
    <property type="entry name" value="ISPF"/>
    <property type="match status" value="1"/>
</dbReference>
<sequence length="399" mass="42905">MTQKTGVVIVAAGSGSRFGDPIPKQYHMLGGKSILAHCIECFARHTDPGLIQVVYNPAHQDWYESATATLDKTGLLPAPVTGGDTRQQSVLNGLRALEAKGPDIVLIHDAARPGISDDVIDRVMTALQTHPGAIPTLPVADTIKQTDRDGVITKTIARETLQRAQTPQGFDFKTVLDAHQKFEGQEFTDDAALLEAIGLDVICVAGTTNNDKITHRDDFGRAQNWANTTDKETAHMSQEEYRAGTGFDVHRFAPGDHCILCGVKVPHSARLEGHSDADVGLHTLTDAILGAIGAGDIGQHFPPSDMQWKGAASDIFLRHAADLVRKRGGRIVNVDVTLICERPKIGPHTPAMRQKVAEILGIDVDRVNVKATTTERLGFTGREEGIAAQAVVSVALPIN</sequence>
<dbReference type="Proteomes" id="UP000556869">
    <property type="component" value="Unassembled WGS sequence"/>
</dbReference>
<dbReference type="HAMAP" id="MF_01520">
    <property type="entry name" value="IspDF"/>
    <property type="match status" value="1"/>
</dbReference>
<keyword evidence="11 14" id="KW-0414">Isoprene biosynthesis</keyword>
<dbReference type="InterPro" id="IPR003526">
    <property type="entry name" value="MECDP_synthase"/>
</dbReference>
<dbReference type="EC" id="4.6.1.12" evidence="14"/>
<dbReference type="GO" id="GO:0050518">
    <property type="term" value="F:2-C-methyl-D-erythritol 4-phosphate cytidylyltransferase activity"/>
    <property type="evidence" value="ECO:0007669"/>
    <property type="project" value="UniProtKB-EC"/>
</dbReference>
<dbReference type="InterPro" id="IPR036571">
    <property type="entry name" value="MECDP_synthase_sf"/>
</dbReference>
<feature type="site" description="Transition state stabilizer" evidence="14">
    <location>
        <position position="373"/>
    </location>
</feature>
<feature type="region of interest" description="2-C-methyl-D-erythritol 4-phosphate cytidylyltransferase" evidence="14">
    <location>
        <begin position="1"/>
        <end position="242"/>
    </location>
</feature>
<evidence type="ECO:0000256" key="10">
    <source>
        <dbReference type="ARBA" id="ARBA00022723"/>
    </source>
</evidence>
<feature type="domain" description="2-C-methyl-D-erythritol 2,4-cyclodiphosphate synthase" evidence="15">
    <location>
        <begin position="242"/>
        <end position="394"/>
    </location>
</feature>
<feature type="binding site" evidence="14">
    <location>
        <position position="250"/>
    </location>
    <ligand>
        <name>a divalent metal cation</name>
        <dbReference type="ChEBI" id="CHEBI:60240"/>
    </ligand>
</feature>
<feature type="binding site" evidence="14">
    <location>
        <position position="382"/>
    </location>
    <ligand>
        <name>4-CDP-2-C-methyl-D-erythritol 2-phosphate</name>
        <dbReference type="ChEBI" id="CHEBI:57919"/>
    </ligand>
</feature>
<dbReference type="SUPFAM" id="SSF53448">
    <property type="entry name" value="Nucleotide-diphospho-sugar transferases"/>
    <property type="match status" value="1"/>
</dbReference>
<dbReference type="InterPro" id="IPR034683">
    <property type="entry name" value="IspD/TarI"/>
</dbReference>
<evidence type="ECO:0000256" key="12">
    <source>
        <dbReference type="ARBA" id="ARBA00023239"/>
    </source>
</evidence>
<comment type="catalytic activity">
    <reaction evidence="1 14">
        <text>4-CDP-2-C-methyl-D-erythritol 2-phosphate = 2-C-methyl-D-erythritol 2,4-cyclic diphosphate + CMP</text>
        <dbReference type="Rhea" id="RHEA:23864"/>
        <dbReference type="ChEBI" id="CHEBI:57919"/>
        <dbReference type="ChEBI" id="CHEBI:58483"/>
        <dbReference type="ChEBI" id="CHEBI:60377"/>
        <dbReference type="EC" id="4.6.1.12"/>
    </reaction>
</comment>
<feature type="binding site" evidence="14">
    <location>
        <begin position="248"/>
        <end position="250"/>
    </location>
    <ligand>
        <name>4-CDP-2-C-methyl-D-erythritol 2-phosphate</name>
        <dbReference type="ChEBI" id="CHEBI:57919"/>
    </ligand>
</feature>
<comment type="caution">
    <text evidence="14">Lacks conserved residue(s) required for the propagation of feature annotation.</text>
</comment>
<comment type="similarity">
    <text evidence="14">In the C-terminal section; belongs to the IspF family.</text>
</comment>
<dbReference type="HAMAP" id="MF_00108">
    <property type="entry name" value="IspD"/>
    <property type="match status" value="1"/>
</dbReference>
<evidence type="ECO:0000256" key="3">
    <source>
        <dbReference type="ARBA" id="ARBA00001968"/>
    </source>
</evidence>
<dbReference type="GO" id="GO:0008685">
    <property type="term" value="F:2-C-methyl-D-erythritol 2,4-cyclodiphosphate synthase activity"/>
    <property type="evidence" value="ECO:0007669"/>
    <property type="project" value="UniProtKB-EC"/>
</dbReference>
<feature type="site" description="Positions MEP for the nucleophilic attack" evidence="14">
    <location>
        <position position="212"/>
    </location>
</feature>
<feature type="site" description="Transition state stabilizer" evidence="14">
    <location>
        <position position="17"/>
    </location>
</feature>
<comment type="similarity">
    <text evidence="6">Belongs to the IspF family.</text>
</comment>
<dbReference type="PANTHER" id="PTHR43181">
    <property type="entry name" value="2-C-METHYL-D-ERYTHRITOL 2,4-CYCLODIPHOSPHATE SYNTHASE, CHLOROPLASTIC"/>
    <property type="match status" value="1"/>
</dbReference>
<keyword evidence="8 14" id="KW-0808">Transferase</keyword>
<feature type="site" description="Positions MEP for the nucleophilic attack" evidence="14">
    <location>
        <position position="158"/>
    </location>
</feature>
<feature type="region of interest" description="2-C-methyl-D-erythritol 2,4-cyclodiphosphate synthase" evidence="14">
    <location>
        <begin position="242"/>
        <end position="399"/>
    </location>
</feature>
<comment type="pathway">
    <text evidence="4 14">Isoprenoid biosynthesis; isopentenyl diphosphate biosynthesis via DXP pathway; isopentenyl diphosphate from 1-deoxy-D-xylulose 5-phosphate: step 4/6.</text>
</comment>
<evidence type="ECO:0000256" key="1">
    <source>
        <dbReference type="ARBA" id="ARBA00000200"/>
    </source>
</evidence>
<dbReference type="Pfam" id="PF01128">
    <property type="entry name" value="IspD"/>
    <property type="match status" value="1"/>
</dbReference>
<keyword evidence="12 14" id="KW-0456">Lyase</keyword>
<evidence type="ECO:0000256" key="5">
    <source>
        <dbReference type="ARBA" id="ARBA00004787"/>
    </source>
</evidence>
<evidence type="ECO:0000256" key="7">
    <source>
        <dbReference type="ARBA" id="ARBA00009789"/>
    </source>
</evidence>
<feature type="binding site" evidence="14">
    <location>
        <position position="379"/>
    </location>
    <ligand>
        <name>4-CDP-2-C-methyl-D-erythritol 2-phosphate</name>
        <dbReference type="ChEBI" id="CHEBI:57919"/>
    </ligand>
</feature>
<organism evidence="16 17">
    <name type="scientific">Thalassospira tepidiphila</name>
    <dbReference type="NCBI Taxonomy" id="393657"/>
    <lineage>
        <taxon>Bacteria</taxon>
        <taxon>Pseudomonadati</taxon>
        <taxon>Pseudomonadota</taxon>
        <taxon>Alphaproteobacteria</taxon>
        <taxon>Rhodospirillales</taxon>
        <taxon>Thalassospiraceae</taxon>
        <taxon>Thalassospira</taxon>
    </lineage>
</organism>
<comment type="similarity">
    <text evidence="14">In the N-terminal section; belongs to the IspD/TarI cytidylyltransferase family. IspD subfamily.</text>
</comment>
<evidence type="ECO:0000256" key="4">
    <source>
        <dbReference type="ARBA" id="ARBA00004709"/>
    </source>
</evidence>
<keyword evidence="17" id="KW-1185">Reference proteome</keyword>
<evidence type="ECO:0000313" key="16">
    <source>
        <dbReference type="EMBL" id="NJB75435.1"/>
    </source>
</evidence>
<evidence type="ECO:0000313" key="17">
    <source>
        <dbReference type="Proteomes" id="UP000556869"/>
    </source>
</evidence>
<dbReference type="InterPro" id="IPR020555">
    <property type="entry name" value="MECDP_synthase_CS"/>
</dbReference>
<dbReference type="NCBIfam" id="NF006899">
    <property type="entry name" value="PRK09382.1"/>
    <property type="match status" value="1"/>
</dbReference>
<comment type="caution">
    <text evidence="16">The sequence shown here is derived from an EMBL/GenBank/DDBJ whole genome shotgun (WGS) entry which is preliminary data.</text>
</comment>
<feature type="site" description="Transition state stabilizer" evidence="14">
    <location>
        <position position="24"/>
    </location>
</feature>
<gene>
    <name evidence="14" type="primary">ispDF</name>
    <name evidence="16" type="ORF">GGR96_002527</name>
</gene>
<comment type="cofactor">
    <cofactor evidence="3 14">
        <name>a divalent metal cation</name>
        <dbReference type="ChEBI" id="CHEBI:60240"/>
    </cofactor>
</comment>
<dbReference type="InterPro" id="IPR029044">
    <property type="entry name" value="Nucleotide-diphossugar_trans"/>
</dbReference>
<dbReference type="InterPro" id="IPR001228">
    <property type="entry name" value="IspD"/>
</dbReference>
<keyword evidence="13 14" id="KW-0511">Multifunctional enzyme</keyword>
<keyword evidence="10 14" id="KW-0479">Metal-binding</keyword>
<dbReference type="PROSITE" id="PS01295">
    <property type="entry name" value="ISPD"/>
    <property type="match status" value="1"/>
</dbReference>
<name>A0ABX0X1P1_9PROT</name>
<reference evidence="16 17" key="1">
    <citation type="submission" date="2020-03" db="EMBL/GenBank/DDBJ databases">
        <title>Genomic Encyclopedia of Type Strains, Phase IV (KMG-IV): sequencing the most valuable type-strain genomes for metagenomic binning, comparative biology and taxonomic classification.</title>
        <authorList>
            <person name="Goeker M."/>
        </authorList>
    </citation>
    <scope>NUCLEOTIDE SEQUENCE [LARGE SCALE GENOMIC DNA]</scope>
    <source>
        <strain evidence="16 17">DSM 18888</strain>
    </source>
</reference>
<dbReference type="EMBL" id="JAATJD010000002">
    <property type="protein sequence ID" value="NJB75435.1"/>
    <property type="molecule type" value="Genomic_DNA"/>
</dbReference>
<feature type="binding site" evidence="14">
    <location>
        <begin position="372"/>
        <end position="375"/>
    </location>
    <ligand>
        <name>4-CDP-2-C-methyl-D-erythritol 2-phosphate</name>
        <dbReference type="ChEBI" id="CHEBI:57919"/>
    </ligand>
</feature>
<proteinExistence type="inferred from homology"/>
<dbReference type="Gene3D" id="3.30.1330.50">
    <property type="entry name" value="2-C-methyl-D-erythritol 2,4-cyclodiphosphate synthase"/>
    <property type="match status" value="1"/>
</dbReference>
<dbReference type="InterPro" id="IPR026596">
    <property type="entry name" value="IspD/F"/>
</dbReference>
<comment type="function">
    <text evidence="14">Bifunctional enzyme that catalyzes the formation of 4-diphosphocytidyl-2-C-methyl-D-erythritol from CTP and 2-C-methyl-D-erythritol 4-phosphate (MEP) (IspD), and catalyzes the conversion of 4-diphosphocytidyl-2-C-methyl-D-erythritol 2-phosphate (CDP-ME2P) to 2-C-methyl-D-erythritol 2,4-cyclodiphosphate (ME-CPP) with a corresponding release of cytidine 5-monophosphate (CMP) (IspF).</text>
</comment>
<protein>
    <recommendedName>
        <fullName evidence="14">Bifunctional enzyme IspD/IspF</fullName>
    </recommendedName>
    <domain>
        <recommendedName>
            <fullName evidence="14">2-C-methyl-D-erythritol 4-phosphate cytidylyltransferase</fullName>
            <ecNumber evidence="14">2.7.7.60</ecNumber>
        </recommendedName>
        <alternativeName>
            <fullName evidence="14">4-diphosphocytidyl-2C-methyl-D-erythritol synthase</fullName>
        </alternativeName>
        <alternativeName>
            <fullName evidence="14">MEP cytidylyltransferase</fullName>
            <shortName evidence="14">MCT</shortName>
        </alternativeName>
    </domain>
    <domain>
        <recommendedName>
            <fullName evidence="14">2-C-methyl-D-erythritol 2,4-cyclodiphosphate synthase</fullName>
            <shortName evidence="14">MECDP-synthase</shortName>
            <shortName evidence="14">MECPP-synthase</shortName>
            <shortName evidence="14">MECPS</shortName>
            <ecNumber evidence="14">4.6.1.12</ecNumber>
        </recommendedName>
    </domain>
</protein>